<gene>
    <name evidence="2" type="ORF">EIY72_00010</name>
</gene>
<dbReference type="SUPFAM" id="SSF51182">
    <property type="entry name" value="RmlC-like cupins"/>
    <property type="match status" value="1"/>
</dbReference>
<proteinExistence type="predicted"/>
<comment type="caution">
    <text evidence="2">The sequence shown here is derived from an EMBL/GenBank/DDBJ whole genome shotgun (WGS) entry which is preliminary data.</text>
</comment>
<dbReference type="InterPro" id="IPR011051">
    <property type="entry name" value="RmlC_Cupin_sf"/>
</dbReference>
<dbReference type="RefSeq" id="WP_093218383.1">
    <property type="nucleotide sequence ID" value="NZ_LT629803.1"/>
</dbReference>
<dbReference type="EMBL" id="RRZK01000001">
    <property type="protein sequence ID" value="TDB69274.1"/>
    <property type="molecule type" value="Genomic_DNA"/>
</dbReference>
<feature type="domain" description="Cupin type-2" evidence="1">
    <location>
        <begin position="37"/>
        <end position="97"/>
    </location>
</feature>
<keyword evidence="3" id="KW-1185">Reference proteome</keyword>
<organism evidence="2 3">
    <name type="scientific">Pseudomonas vancouverensis</name>
    <dbReference type="NCBI Taxonomy" id="95300"/>
    <lineage>
        <taxon>Bacteria</taxon>
        <taxon>Pseudomonadati</taxon>
        <taxon>Pseudomonadota</taxon>
        <taxon>Gammaproteobacteria</taxon>
        <taxon>Pseudomonadales</taxon>
        <taxon>Pseudomonadaceae</taxon>
        <taxon>Pseudomonas</taxon>
    </lineage>
</organism>
<reference evidence="3" key="1">
    <citation type="journal article" date="2019" name="bioRxiv">
        <title>Bacterially produced spermidine induces plant systemic susceptibility to pathogens.</title>
        <authorList>
            <person name="Melnyk R.A."/>
            <person name="Beskrovnaya P.A."/>
            <person name="Liu Z."/>
            <person name="Song Y."/>
            <person name="Haney C.H."/>
        </authorList>
    </citation>
    <scope>NUCLEOTIDE SEQUENCE [LARGE SCALE GENOMIC DNA]</scope>
    <source>
        <strain evidence="3">Dha-51</strain>
    </source>
</reference>
<dbReference type="AlphaFoldDB" id="A0A1H2MWE9"/>
<sequence length="98" mass="10190">MALLDLDLISKGLPQAWTSTVIGRVGESNIKVLRMDEMSSAAEVHDCTEGLLVISGRLMLSVGGQAVTVEEGQIFLAEAGVSHAVLPGSSGTLVIIDI</sequence>
<dbReference type="OrthoDB" id="9794183at2"/>
<evidence type="ECO:0000313" key="2">
    <source>
        <dbReference type="EMBL" id="TDB69274.1"/>
    </source>
</evidence>
<accession>A0A1H2MWE9</accession>
<dbReference type="STRING" id="95300.SAMN05216558_1381"/>
<protein>
    <submittedName>
        <fullName evidence="2">Cupin domain-containing protein</fullName>
    </submittedName>
</protein>
<evidence type="ECO:0000313" key="3">
    <source>
        <dbReference type="Proteomes" id="UP000295254"/>
    </source>
</evidence>
<dbReference type="Pfam" id="PF07883">
    <property type="entry name" value="Cupin_2"/>
    <property type="match status" value="1"/>
</dbReference>
<dbReference type="InterPro" id="IPR014710">
    <property type="entry name" value="RmlC-like_jellyroll"/>
</dbReference>
<dbReference type="Gene3D" id="2.60.120.10">
    <property type="entry name" value="Jelly Rolls"/>
    <property type="match status" value="1"/>
</dbReference>
<name>A0A1H2MWE9_PSEVA</name>
<evidence type="ECO:0000259" key="1">
    <source>
        <dbReference type="Pfam" id="PF07883"/>
    </source>
</evidence>
<dbReference type="InterPro" id="IPR013096">
    <property type="entry name" value="Cupin_2"/>
</dbReference>
<dbReference type="Proteomes" id="UP000295254">
    <property type="component" value="Unassembled WGS sequence"/>
</dbReference>